<feature type="transmembrane region" description="Helical" evidence="1">
    <location>
        <begin position="76"/>
        <end position="95"/>
    </location>
</feature>
<feature type="domain" description="AMP-dependent synthetase/ligase" evidence="2">
    <location>
        <begin position="12"/>
        <end position="401"/>
    </location>
</feature>
<dbReference type="PROSITE" id="PS00455">
    <property type="entry name" value="AMP_BINDING"/>
    <property type="match status" value="1"/>
</dbReference>
<dbReference type="GO" id="GO:0004467">
    <property type="term" value="F:long-chain fatty acid-CoA ligase activity"/>
    <property type="evidence" value="ECO:0007669"/>
    <property type="project" value="UniProtKB-EC"/>
</dbReference>
<dbReference type="NCBIfam" id="NF006754">
    <property type="entry name" value="PRK09274.1"/>
    <property type="match status" value="1"/>
</dbReference>
<dbReference type="Gene3D" id="3.40.50.12780">
    <property type="entry name" value="N-terminal domain of ligase-like"/>
    <property type="match status" value="1"/>
</dbReference>
<dbReference type="InterPro" id="IPR000873">
    <property type="entry name" value="AMP-dep_synth/lig_dom"/>
</dbReference>
<name>A0A517VZF5_9PLAN</name>
<dbReference type="PANTHER" id="PTHR43767:SF1">
    <property type="entry name" value="NONRIBOSOMAL PEPTIDE SYNTHASE PES1 (EUROFUNG)-RELATED"/>
    <property type="match status" value="1"/>
</dbReference>
<reference evidence="3 4" key="1">
    <citation type="submission" date="2019-03" db="EMBL/GenBank/DDBJ databases">
        <title>Deep-cultivation of Planctomycetes and their phenomic and genomic characterization uncovers novel biology.</title>
        <authorList>
            <person name="Wiegand S."/>
            <person name="Jogler M."/>
            <person name="Boedeker C."/>
            <person name="Pinto D."/>
            <person name="Vollmers J."/>
            <person name="Rivas-Marin E."/>
            <person name="Kohn T."/>
            <person name="Peeters S.H."/>
            <person name="Heuer A."/>
            <person name="Rast P."/>
            <person name="Oberbeckmann S."/>
            <person name="Bunk B."/>
            <person name="Jeske O."/>
            <person name="Meyerdierks A."/>
            <person name="Storesund J.E."/>
            <person name="Kallscheuer N."/>
            <person name="Luecker S."/>
            <person name="Lage O.M."/>
            <person name="Pohl T."/>
            <person name="Merkel B.J."/>
            <person name="Hornburger P."/>
            <person name="Mueller R.-W."/>
            <person name="Bruemmer F."/>
            <person name="Labrenz M."/>
            <person name="Spormann A.M."/>
            <person name="Op den Camp H."/>
            <person name="Overmann J."/>
            <person name="Amann R."/>
            <person name="Jetten M.S.M."/>
            <person name="Mascher T."/>
            <person name="Medema M.H."/>
            <person name="Devos D.P."/>
            <person name="Kaster A.-K."/>
            <person name="Ovreas L."/>
            <person name="Rohde M."/>
            <person name="Galperin M.Y."/>
            <person name="Jogler C."/>
        </authorList>
    </citation>
    <scope>NUCLEOTIDE SEQUENCE [LARGE SCALE GENOMIC DNA]</scope>
    <source>
        <strain evidence="3 4">V144</strain>
    </source>
</reference>
<evidence type="ECO:0000256" key="1">
    <source>
        <dbReference type="SAM" id="Phobius"/>
    </source>
</evidence>
<dbReference type="Proteomes" id="UP000318704">
    <property type="component" value="Chromosome"/>
</dbReference>
<dbReference type="PANTHER" id="PTHR43767">
    <property type="entry name" value="LONG-CHAIN-FATTY-ACID--COA LIGASE"/>
    <property type="match status" value="1"/>
</dbReference>
<sequence>MSEQRNIAERLRQSAQVYPYQKAVVFPAGKDHQGRYTYSSLTFQQLDQESDRLARGLIQLGVKPGTRMALMVRPSLEFIALTFALFKAGAVIILIDPGMGGKNIIRCLSEVEPEGFVAIPLAQMIRKFKKRSFPKAHLNVTVGKPVLTSGIDYRWLLGGDWKPLPMVQRTLTDPAAIIFTSGSTGPPKGVAYEHGMFWSQVDFLRDYYQIQPGEVDLPGFPLFALFNSAMGVTTVIPDMNPTKPALVDPVRIIAQIKDQGVTQAFGSPAMWNRIGRYCEQHQVKLPSLKRILSAGAPVPVHVIERMRQTFSNSETDINTPYGATESLPVASICGREVIEETSEQTRSGAGTCVGAPFPGVQVKIIEIHNEPIESIEQATELPAGEIGEIIVQGPMATREYFLRPEATRLAKIPDGEQFWHRMGDVGYRDEAGKLWFCGRKAHIVETTQGAMFTIRCEAIFNEHPRIYRSALVGVGAKPNQKPVMIVEPEQGEFPESKPDREQLTQELLALGQANSLTQSIETVLFHRSLPVDIRHNVKIFREKLVPWAEKQIG</sequence>
<dbReference type="InterPro" id="IPR050237">
    <property type="entry name" value="ATP-dep_AMP-bd_enzyme"/>
</dbReference>
<keyword evidence="1" id="KW-0812">Transmembrane</keyword>
<dbReference type="Pfam" id="PF00501">
    <property type="entry name" value="AMP-binding"/>
    <property type="match status" value="1"/>
</dbReference>
<protein>
    <submittedName>
        <fullName evidence="3">Long-chain-fatty-acid--CoA ligase</fullName>
        <ecNumber evidence="3">6.2.1.3</ecNumber>
    </submittedName>
</protein>
<keyword evidence="1" id="KW-1133">Transmembrane helix</keyword>
<dbReference type="RefSeq" id="WP_144986999.1">
    <property type="nucleotide sequence ID" value="NZ_CP037920.1"/>
</dbReference>
<dbReference type="SUPFAM" id="SSF56801">
    <property type="entry name" value="Acetyl-CoA synthetase-like"/>
    <property type="match status" value="1"/>
</dbReference>
<dbReference type="EMBL" id="CP037920">
    <property type="protein sequence ID" value="QDT98387.1"/>
    <property type="molecule type" value="Genomic_DNA"/>
</dbReference>
<evidence type="ECO:0000313" key="3">
    <source>
        <dbReference type="EMBL" id="QDT98387.1"/>
    </source>
</evidence>
<organism evidence="3 4">
    <name type="scientific">Gimesia aquarii</name>
    <dbReference type="NCBI Taxonomy" id="2527964"/>
    <lineage>
        <taxon>Bacteria</taxon>
        <taxon>Pseudomonadati</taxon>
        <taxon>Planctomycetota</taxon>
        <taxon>Planctomycetia</taxon>
        <taxon>Planctomycetales</taxon>
        <taxon>Planctomycetaceae</taxon>
        <taxon>Gimesia</taxon>
    </lineage>
</organism>
<dbReference type="KEGG" id="gaw:V144x_38730"/>
<dbReference type="CDD" id="cd05910">
    <property type="entry name" value="FACL_like_1"/>
    <property type="match status" value="1"/>
</dbReference>
<proteinExistence type="predicted"/>
<gene>
    <name evidence="3" type="ORF">V144x_38730</name>
</gene>
<keyword evidence="1" id="KW-0472">Membrane</keyword>
<accession>A0A517VZF5</accession>
<dbReference type="InterPro" id="IPR042099">
    <property type="entry name" value="ANL_N_sf"/>
</dbReference>
<dbReference type="AlphaFoldDB" id="A0A517VZF5"/>
<keyword evidence="3" id="KW-0436">Ligase</keyword>
<dbReference type="EC" id="6.2.1.3" evidence="3"/>
<evidence type="ECO:0000313" key="4">
    <source>
        <dbReference type="Proteomes" id="UP000318704"/>
    </source>
</evidence>
<evidence type="ECO:0000259" key="2">
    <source>
        <dbReference type="Pfam" id="PF00501"/>
    </source>
</evidence>
<dbReference type="InterPro" id="IPR020845">
    <property type="entry name" value="AMP-binding_CS"/>
</dbReference>